<accession>A0A559IZV4</accession>
<keyword evidence="2" id="KW-1185">Reference proteome</keyword>
<gene>
    <name evidence="1" type="ORF">FPZ44_08920</name>
</gene>
<comment type="caution">
    <text evidence="1">The sequence shown here is derived from an EMBL/GenBank/DDBJ whole genome shotgun (WGS) entry which is preliminary data.</text>
</comment>
<proteinExistence type="predicted"/>
<dbReference type="EMBL" id="VNJK01000001">
    <property type="protein sequence ID" value="TVX93169.1"/>
    <property type="molecule type" value="Genomic_DNA"/>
</dbReference>
<dbReference type="AlphaFoldDB" id="A0A559IZV4"/>
<evidence type="ECO:0000313" key="1">
    <source>
        <dbReference type="EMBL" id="TVX93169.1"/>
    </source>
</evidence>
<protein>
    <submittedName>
        <fullName evidence="1">Uncharacterized protein</fullName>
    </submittedName>
</protein>
<sequence>MKSNLYTLDMNKEQIRNGCILAALAHAMMVAHYPELSHEHSWDGVNYNVQDSSGTRGTITFDEKWIIAAFQKEESDRLNHNDWYSNGSKSAPDEVVQIAANETFQYLLDEISGSLVPSISAVFWGDDKNIYSPDNQDDLLLHGGDIILNQLSEFEESLESWIKYYEMNTEQIELLTMLYYKKINNPSESIYLTVKEIKMLGTTDEEGLRESKESFDELGIYWG</sequence>
<name>A0A559IZV4_9BACL</name>
<organism evidence="1 2">
    <name type="scientific">Paenibacillus agilis</name>
    <dbReference type="NCBI Taxonomy" id="3020863"/>
    <lineage>
        <taxon>Bacteria</taxon>
        <taxon>Bacillati</taxon>
        <taxon>Bacillota</taxon>
        <taxon>Bacilli</taxon>
        <taxon>Bacillales</taxon>
        <taxon>Paenibacillaceae</taxon>
        <taxon>Paenibacillus</taxon>
    </lineage>
</organism>
<reference evidence="1 2" key="1">
    <citation type="submission" date="2019-07" db="EMBL/GenBank/DDBJ databases">
        <authorList>
            <person name="Kim J."/>
        </authorList>
    </citation>
    <scope>NUCLEOTIDE SEQUENCE [LARGE SCALE GENOMIC DNA]</scope>
    <source>
        <strain evidence="1 2">N4</strain>
    </source>
</reference>
<dbReference type="Proteomes" id="UP000318102">
    <property type="component" value="Unassembled WGS sequence"/>
</dbReference>
<dbReference type="OrthoDB" id="2049249at2"/>
<dbReference type="RefSeq" id="WP_144989388.1">
    <property type="nucleotide sequence ID" value="NZ_VNJK01000001.1"/>
</dbReference>
<evidence type="ECO:0000313" key="2">
    <source>
        <dbReference type="Proteomes" id="UP000318102"/>
    </source>
</evidence>